<evidence type="ECO:0000313" key="4">
    <source>
        <dbReference type="EMBL" id="RII32932.1"/>
    </source>
</evidence>
<dbReference type="Pfam" id="PF00440">
    <property type="entry name" value="TetR_N"/>
    <property type="match status" value="1"/>
</dbReference>
<accession>A0A399INB0</accession>
<dbReference type="RefSeq" id="WP_119367622.1">
    <property type="nucleotide sequence ID" value="NZ_QXDJ01000005.1"/>
</dbReference>
<dbReference type="PRINTS" id="PR00455">
    <property type="entry name" value="HTHTETR"/>
</dbReference>
<dbReference type="InterPro" id="IPR050624">
    <property type="entry name" value="HTH-type_Tx_Regulator"/>
</dbReference>
<dbReference type="InterPro" id="IPR009057">
    <property type="entry name" value="Homeodomain-like_sf"/>
</dbReference>
<reference evidence="4 5" key="1">
    <citation type="submission" date="2018-08" db="EMBL/GenBank/DDBJ databases">
        <title>Genome of Clostridium chromiireducens C1, DSM12136.</title>
        <authorList>
            <person name="Xing M."/>
            <person name="Wei Y."/>
            <person name="Ang E.L."/>
            <person name="Zhao H."/>
            <person name="Zhang Y."/>
        </authorList>
    </citation>
    <scope>NUCLEOTIDE SEQUENCE [LARGE SCALE GENOMIC DNA]</scope>
    <source>
        <strain evidence="4 5">C1</strain>
    </source>
</reference>
<comment type="caution">
    <text evidence="4">The sequence shown here is derived from an EMBL/GenBank/DDBJ whole genome shotgun (WGS) entry which is preliminary data.</text>
</comment>
<dbReference type="PANTHER" id="PTHR43479:SF7">
    <property type="entry name" value="TETR-FAMILY TRANSCRIPTIONAL REGULATOR"/>
    <property type="match status" value="1"/>
</dbReference>
<gene>
    <name evidence="4" type="ORF">D2A34_19020</name>
</gene>
<dbReference type="Proteomes" id="UP000265930">
    <property type="component" value="Unassembled WGS sequence"/>
</dbReference>
<dbReference type="InterPro" id="IPR039532">
    <property type="entry name" value="TetR_C_Firmicutes"/>
</dbReference>
<dbReference type="Pfam" id="PF14278">
    <property type="entry name" value="TetR_C_8"/>
    <property type="match status" value="1"/>
</dbReference>
<dbReference type="PROSITE" id="PS50977">
    <property type="entry name" value="HTH_TETR_2"/>
    <property type="match status" value="1"/>
</dbReference>
<evidence type="ECO:0000259" key="3">
    <source>
        <dbReference type="PROSITE" id="PS50977"/>
    </source>
</evidence>
<feature type="domain" description="HTH tetR-type" evidence="3">
    <location>
        <begin position="6"/>
        <end position="66"/>
    </location>
</feature>
<sequence length="187" mass="21735">MDRRVEKSKKAITDALIKLMAEKDFEKITINEIADLANVNRGTVYFHFSDKYDLLNYCIETHLNELVESCHSGEDIDNFSSKDSLLRTFEYLEQNAFFYSNMLNNKSIPTFRDHLMSLALKSIDDTIDMTGNNSTMNKEVLVQFVASAAVGLMEWWITNSMPYPAEEMVNQMLLLFERVQIFDRPLY</sequence>
<dbReference type="EMBL" id="QXDJ01000005">
    <property type="protein sequence ID" value="RII32932.1"/>
    <property type="molecule type" value="Genomic_DNA"/>
</dbReference>
<dbReference type="InterPro" id="IPR001647">
    <property type="entry name" value="HTH_TetR"/>
</dbReference>
<evidence type="ECO:0000256" key="1">
    <source>
        <dbReference type="ARBA" id="ARBA00023125"/>
    </source>
</evidence>
<organism evidence="4 5">
    <name type="scientific">Clostridium chromiireducens</name>
    <dbReference type="NCBI Taxonomy" id="225345"/>
    <lineage>
        <taxon>Bacteria</taxon>
        <taxon>Bacillati</taxon>
        <taxon>Bacillota</taxon>
        <taxon>Clostridia</taxon>
        <taxon>Eubacteriales</taxon>
        <taxon>Clostridiaceae</taxon>
        <taxon>Clostridium</taxon>
    </lineage>
</organism>
<evidence type="ECO:0000256" key="2">
    <source>
        <dbReference type="PROSITE-ProRule" id="PRU00335"/>
    </source>
</evidence>
<dbReference type="GO" id="GO:0003677">
    <property type="term" value="F:DNA binding"/>
    <property type="evidence" value="ECO:0007669"/>
    <property type="project" value="UniProtKB-UniRule"/>
</dbReference>
<proteinExistence type="predicted"/>
<dbReference type="AlphaFoldDB" id="A0A399INB0"/>
<evidence type="ECO:0000313" key="5">
    <source>
        <dbReference type="Proteomes" id="UP000265930"/>
    </source>
</evidence>
<keyword evidence="1 2" id="KW-0238">DNA-binding</keyword>
<protein>
    <submittedName>
        <fullName evidence="4">TetR family transcriptional regulator</fullName>
    </submittedName>
</protein>
<dbReference type="Gene3D" id="1.10.357.10">
    <property type="entry name" value="Tetracycline Repressor, domain 2"/>
    <property type="match status" value="1"/>
</dbReference>
<feature type="DNA-binding region" description="H-T-H motif" evidence="2">
    <location>
        <begin position="29"/>
        <end position="48"/>
    </location>
</feature>
<dbReference type="SUPFAM" id="SSF46689">
    <property type="entry name" value="Homeodomain-like"/>
    <property type="match status" value="1"/>
</dbReference>
<dbReference type="PANTHER" id="PTHR43479">
    <property type="entry name" value="ACREF/ENVCD OPERON REPRESSOR-RELATED"/>
    <property type="match status" value="1"/>
</dbReference>
<name>A0A399INB0_9CLOT</name>